<organism evidence="13 14">
    <name type="scientific">Macrostomum lignano</name>
    <dbReference type="NCBI Taxonomy" id="282301"/>
    <lineage>
        <taxon>Eukaryota</taxon>
        <taxon>Metazoa</taxon>
        <taxon>Spiralia</taxon>
        <taxon>Lophotrochozoa</taxon>
        <taxon>Platyhelminthes</taxon>
        <taxon>Rhabditophora</taxon>
        <taxon>Macrostomorpha</taxon>
        <taxon>Macrostomida</taxon>
        <taxon>Macrostomidae</taxon>
        <taxon>Macrostomum</taxon>
    </lineage>
</organism>
<dbReference type="Proteomes" id="UP000095280">
    <property type="component" value="Unplaced"/>
</dbReference>
<keyword evidence="9" id="KW-0325">Glycoprotein</keyword>
<dbReference type="GO" id="GO:0072546">
    <property type="term" value="C:EMC complex"/>
    <property type="evidence" value="ECO:0007669"/>
    <property type="project" value="InterPro"/>
</dbReference>
<protein>
    <recommendedName>
        <fullName evidence="3">ER membrane protein complex subunit 1</fullName>
    </recommendedName>
</protein>
<keyword evidence="4 11" id="KW-0812">Transmembrane</keyword>
<keyword evidence="13" id="KW-1185">Reference proteome</keyword>
<feature type="transmembrane region" description="Helical" evidence="11">
    <location>
        <begin position="214"/>
        <end position="235"/>
    </location>
</feature>
<dbReference type="GO" id="GO:0034975">
    <property type="term" value="P:protein folding in endoplasmic reticulum"/>
    <property type="evidence" value="ECO:0007669"/>
    <property type="project" value="TreeGrafter"/>
</dbReference>
<evidence type="ECO:0000256" key="8">
    <source>
        <dbReference type="ARBA" id="ARBA00023136"/>
    </source>
</evidence>
<dbReference type="PANTHER" id="PTHR21573">
    <property type="entry name" value="ER MEMBRANE PROTEIN COMPLEX SUBUNIT 1"/>
    <property type="match status" value="1"/>
</dbReference>
<sequence>LSPPPDGAAAADVGDINLAAGSARANSGHGGPDDQPSRCTQSGRVLGNRHVLYKYLNPNLLAVATLAKDMKQRRFQLSVWELFAGNGLRDCMNATQPIVGKQSYILPAPVQHLAVSQTERGITAKSVLLHCVLAFLDPRRPFDMTPEFQEEGLMPYHPEVPMSTQAIVNYNQSCTGLRHGLESTSLLFVHGTDLFCTRVQPSKMFDVLKADFDYAFIAAVTIGMIIGSFVTQRLAARKALFRGSGPDLTAAAWGCQDGRRRSTYPFPDSSRLIGVMLCSTYP</sequence>
<keyword evidence="7 11" id="KW-1133">Transmembrane helix</keyword>
<reference evidence="14" key="1">
    <citation type="submission" date="2016-11" db="UniProtKB">
        <authorList>
            <consortium name="WormBaseParasite"/>
        </authorList>
    </citation>
    <scope>IDENTIFICATION</scope>
</reference>
<evidence type="ECO:0000256" key="9">
    <source>
        <dbReference type="ARBA" id="ARBA00023180"/>
    </source>
</evidence>
<proteinExistence type="inferred from homology"/>
<evidence type="ECO:0000256" key="4">
    <source>
        <dbReference type="ARBA" id="ARBA00022692"/>
    </source>
</evidence>
<evidence type="ECO:0000313" key="14">
    <source>
        <dbReference type="WBParaSite" id="maker-unitig_28032-snap-gene-0.1-mRNA-1"/>
    </source>
</evidence>
<name>A0A1I8FCP9_9PLAT</name>
<evidence type="ECO:0000256" key="6">
    <source>
        <dbReference type="ARBA" id="ARBA00022824"/>
    </source>
</evidence>
<feature type="region of interest" description="Disordered" evidence="10">
    <location>
        <begin position="21"/>
        <end position="40"/>
    </location>
</feature>
<dbReference type="AlphaFoldDB" id="A0A1I8FCP9"/>
<evidence type="ECO:0000256" key="5">
    <source>
        <dbReference type="ARBA" id="ARBA00022729"/>
    </source>
</evidence>
<dbReference type="PANTHER" id="PTHR21573:SF0">
    <property type="entry name" value="ER MEMBRANE PROTEIN COMPLEX SUBUNIT 1"/>
    <property type="match status" value="1"/>
</dbReference>
<comment type="similarity">
    <text evidence="2">Belongs to the EMC1 family.</text>
</comment>
<accession>A0A1I8FCP9</accession>
<evidence type="ECO:0000256" key="3">
    <source>
        <dbReference type="ARBA" id="ARBA00020824"/>
    </source>
</evidence>
<dbReference type="Pfam" id="PF07774">
    <property type="entry name" value="EMC1_C"/>
    <property type="match status" value="1"/>
</dbReference>
<dbReference type="InterPro" id="IPR026895">
    <property type="entry name" value="EMC1"/>
</dbReference>
<comment type="subcellular location">
    <subcellularLocation>
        <location evidence="1">Endoplasmic reticulum membrane</location>
        <topology evidence="1">Single-pass type I membrane protein</topology>
    </subcellularLocation>
</comment>
<evidence type="ECO:0000256" key="10">
    <source>
        <dbReference type="SAM" id="MobiDB-lite"/>
    </source>
</evidence>
<evidence type="ECO:0000313" key="13">
    <source>
        <dbReference type="Proteomes" id="UP000095280"/>
    </source>
</evidence>
<feature type="domain" description="ER membrane protein complex subunit 1 C-terminal" evidence="12">
    <location>
        <begin position="63"/>
        <end position="240"/>
    </location>
</feature>
<keyword evidence="8 11" id="KW-0472">Membrane</keyword>
<keyword evidence="5" id="KW-0732">Signal</keyword>
<keyword evidence="6" id="KW-0256">Endoplasmic reticulum</keyword>
<evidence type="ECO:0000259" key="12">
    <source>
        <dbReference type="Pfam" id="PF07774"/>
    </source>
</evidence>
<evidence type="ECO:0000256" key="1">
    <source>
        <dbReference type="ARBA" id="ARBA00004115"/>
    </source>
</evidence>
<dbReference type="WBParaSite" id="maker-unitig_28032-snap-gene-0.1-mRNA-1">
    <property type="protein sequence ID" value="maker-unitig_28032-snap-gene-0.1-mRNA-1"/>
    <property type="gene ID" value="maker-unitig_28032-snap-gene-0.1"/>
</dbReference>
<evidence type="ECO:0000256" key="11">
    <source>
        <dbReference type="SAM" id="Phobius"/>
    </source>
</evidence>
<evidence type="ECO:0000256" key="2">
    <source>
        <dbReference type="ARBA" id="ARBA00007904"/>
    </source>
</evidence>
<evidence type="ECO:0000256" key="7">
    <source>
        <dbReference type="ARBA" id="ARBA00022989"/>
    </source>
</evidence>
<dbReference type="InterPro" id="IPR011678">
    <property type="entry name" value="EMC1_C"/>
</dbReference>